<proteinExistence type="predicted"/>
<evidence type="ECO:0000313" key="3">
    <source>
        <dbReference type="EMBL" id="KAK2612292.1"/>
    </source>
</evidence>
<keyword evidence="1" id="KW-0378">Hydrolase</keyword>
<dbReference type="PANTHER" id="PTHR48070:SF4">
    <property type="entry name" value="ESTERASE ALNB"/>
    <property type="match status" value="1"/>
</dbReference>
<dbReference type="Proteomes" id="UP001251528">
    <property type="component" value="Unassembled WGS sequence"/>
</dbReference>
<dbReference type="InterPro" id="IPR050593">
    <property type="entry name" value="LovG"/>
</dbReference>
<feature type="domain" description="Serine hydrolase" evidence="2">
    <location>
        <begin position="2"/>
        <end position="234"/>
    </location>
</feature>
<sequence>MKLLCLHGAYGNAEGFKIQLSPFLNAVGDIKDLDFKWINGTHVVVPPEGYESYFGNQELYRFFNFDGLDALDDVLLKVRDMPGGDSAEEAIRKLVQGAPLSSESIHETIDRLFQIMDEDPEIDGVLGYSEGATVAATLLLEEQRRVAEEGRERQLRMGVFFSGWPPLILRNGQFVPFLADESEDVLEIPTLHIVGSKDPYIDGAMALLNLCDQDSAILFDHGKGHTLPRDMRTLKELTIAMDGALSLTGQRVS</sequence>
<dbReference type="InterPro" id="IPR005645">
    <property type="entry name" value="FSH-like_dom"/>
</dbReference>
<dbReference type="GO" id="GO:0016787">
    <property type="term" value="F:hydrolase activity"/>
    <property type="evidence" value="ECO:0007669"/>
    <property type="project" value="UniProtKB-KW"/>
</dbReference>
<dbReference type="GO" id="GO:0005634">
    <property type="term" value="C:nucleus"/>
    <property type="evidence" value="ECO:0007669"/>
    <property type="project" value="TreeGrafter"/>
</dbReference>
<dbReference type="GO" id="GO:0005737">
    <property type="term" value="C:cytoplasm"/>
    <property type="evidence" value="ECO:0007669"/>
    <property type="project" value="TreeGrafter"/>
</dbReference>
<evidence type="ECO:0000313" key="4">
    <source>
        <dbReference type="Proteomes" id="UP001251528"/>
    </source>
</evidence>
<name>A0AAJ0D0B8_9HYPO</name>
<dbReference type="GO" id="GO:0019748">
    <property type="term" value="P:secondary metabolic process"/>
    <property type="evidence" value="ECO:0007669"/>
    <property type="project" value="TreeGrafter"/>
</dbReference>
<protein>
    <recommendedName>
        <fullName evidence="2">Serine hydrolase domain-containing protein</fullName>
    </recommendedName>
</protein>
<dbReference type="PANTHER" id="PTHR48070">
    <property type="entry name" value="ESTERASE OVCA2"/>
    <property type="match status" value="1"/>
</dbReference>
<evidence type="ECO:0000256" key="1">
    <source>
        <dbReference type="ARBA" id="ARBA00022801"/>
    </source>
</evidence>
<dbReference type="AlphaFoldDB" id="A0AAJ0D0B8"/>
<gene>
    <name evidence="3" type="ORF">QQS21_001718</name>
</gene>
<reference evidence="3" key="1">
    <citation type="submission" date="2023-06" db="EMBL/GenBank/DDBJ databases">
        <title>Conoideocrella luteorostrata (Hypocreales: Clavicipitaceae), a potential biocontrol fungus for elongate hemlock scale in United States Christmas tree production areas.</title>
        <authorList>
            <person name="Barrett H."/>
            <person name="Lovett B."/>
            <person name="Macias A.M."/>
            <person name="Stajich J.E."/>
            <person name="Kasson M.T."/>
        </authorList>
    </citation>
    <scope>NUCLEOTIDE SEQUENCE</scope>
    <source>
        <strain evidence="3">ARSEF 14590</strain>
    </source>
</reference>
<comment type="caution">
    <text evidence="3">The sequence shown here is derived from an EMBL/GenBank/DDBJ whole genome shotgun (WGS) entry which is preliminary data.</text>
</comment>
<accession>A0AAJ0D0B8</accession>
<dbReference type="Gene3D" id="3.40.50.1820">
    <property type="entry name" value="alpha/beta hydrolase"/>
    <property type="match status" value="1"/>
</dbReference>
<dbReference type="EMBL" id="JASWJB010000018">
    <property type="protein sequence ID" value="KAK2612292.1"/>
    <property type="molecule type" value="Genomic_DNA"/>
</dbReference>
<evidence type="ECO:0000259" key="2">
    <source>
        <dbReference type="Pfam" id="PF03959"/>
    </source>
</evidence>
<dbReference type="InterPro" id="IPR029058">
    <property type="entry name" value="AB_hydrolase_fold"/>
</dbReference>
<dbReference type="Pfam" id="PF03959">
    <property type="entry name" value="FSH1"/>
    <property type="match status" value="1"/>
</dbReference>
<dbReference type="SUPFAM" id="SSF53474">
    <property type="entry name" value="alpha/beta-Hydrolases"/>
    <property type="match status" value="1"/>
</dbReference>
<organism evidence="3 4">
    <name type="scientific">Conoideocrella luteorostrata</name>
    <dbReference type="NCBI Taxonomy" id="1105319"/>
    <lineage>
        <taxon>Eukaryota</taxon>
        <taxon>Fungi</taxon>
        <taxon>Dikarya</taxon>
        <taxon>Ascomycota</taxon>
        <taxon>Pezizomycotina</taxon>
        <taxon>Sordariomycetes</taxon>
        <taxon>Hypocreomycetidae</taxon>
        <taxon>Hypocreales</taxon>
        <taxon>Clavicipitaceae</taxon>
        <taxon>Conoideocrella</taxon>
    </lineage>
</organism>
<keyword evidence="4" id="KW-1185">Reference proteome</keyword>